<evidence type="ECO:0000313" key="1">
    <source>
        <dbReference type="EMBL" id="CAG8789238.1"/>
    </source>
</evidence>
<evidence type="ECO:0000313" key="2">
    <source>
        <dbReference type="Proteomes" id="UP000789366"/>
    </source>
</evidence>
<accession>A0ACA9RER5</accession>
<dbReference type="EMBL" id="CAJVPW010067438">
    <property type="protein sequence ID" value="CAG8789238.1"/>
    <property type="molecule type" value="Genomic_DNA"/>
</dbReference>
<dbReference type="Proteomes" id="UP000789366">
    <property type="component" value="Unassembled WGS sequence"/>
</dbReference>
<reference evidence="1" key="1">
    <citation type="submission" date="2021-06" db="EMBL/GenBank/DDBJ databases">
        <authorList>
            <person name="Kallberg Y."/>
            <person name="Tangrot J."/>
            <person name="Rosling A."/>
        </authorList>
    </citation>
    <scope>NUCLEOTIDE SEQUENCE</scope>
    <source>
        <strain evidence="1">28 12/20/2015</strain>
    </source>
</reference>
<feature type="non-terminal residue" evidence="1">
    <location>
        <position position="74"/>
    </location>
</feature>
<feature type="non-terminal residue" evidence="1">
    <location>
        <position position="1"/>
    </location>
</feature>
<organism evidence="1 2">
    <name type="scientific">Cetraspora pellucida</name>
    <dbReference type="NCBI Taxonomy" id="1433469"/>
    <lineage>
        <taxon>Eukaryota</taxon>
        <taxon>Fungi</taxon>
        <taxon>Fungi incertae sedis</taxon>
        <taxon>Mucoromycota</taxon>
        <taxon>Glomeromycotina</taxon>
        <taxon>Glomeromycetes</taxon>
        <taxon>Diversisporales</taxon>
        <taxon>Gigasporaceae</taxon>
        <taxon>Cetraspora</taxon>
    </lineage>
</organism>
<comment type="caution">
    <text evidence="1">The sequence shown here is derived from an EMBL/GenBank/DDBJ whole genome shotgun (WGS) entry which is preliminary data.</text>
</comment>
<sequence length="74" mass="8239">ELRDLETEPPPFCSAFSIGDDLFHWQGIIIGPAESPYSGGVFFLDIKIPTNYPLSPPKVTFMTKIYHPNINSNG</sequence>
<keyword evidence="2" id="KW-1185">Reference proteome</keyword>
<gene>
    <name evidence="1" type="ORF">SPELUC_LOCUS17077</name>
</gene>
<protein>
    <submittedName>
        <fullName evidence="1">10194_t:CDS:1</fullName>
    </submittedName>
</protein>
<proteinExistence type="predicted"/>
<name>A0ACA9RER5_9GLOM</name>